<dbReference type="OrthoDB" id="3686703at2759"/>
<dbReference type="AlphaFoldDB" id="A0A6A5KU18"/>
<evidence type="ECO:0000313" key="2">
    <source>
        <dbReference type="EMBL" id="KAF1839690.1"/>
    </source>
</evidence>
<sequence length="112" mass="12046">MVTTTDHTAQFQEPPPVTEVRKSTSTSTTTKSSIDSQFQEPISPPVSTEETSTDGGALHKSTTEKLKDAVKKPFNGSSETTEERDTLGHKRITSPEMAAANEVLAAKDLKSP</sequence>
<reference evidence="2" key="1">
    <citation type="submission" date="2020-01" db="EMBL/GenBank/DDBJ databases">
        <authorList>
            <consortium name="DOE Joint Genome Institute"/>
            <person name="Haridas S."/>
            <person name="Albert R."/>
            <person name="Binder M."/>
            <person name="Bloem J."/>
            <person name="Labutti K."/>
            <person name="Salamov A."/>
            <person name="Andreopoulos B."/>
            <person name="Baker S.E."/>
            <person name="Barry K."/>
            <person name="Bills G."/>
            <person name="Bluhm B.H."/>
            <person name="Cannon C."/>
            <person name="Castanera R."/>
            <person name="Culley D.E."/>
            <person name="Daum C."/>
            <person name="Ezra D."/>
            <person name="Gonzalez J.B."/>
            <person name="Henrissat B."/>
            <person name="Kuo A."/>
            <person name="Liang C."/>
            <person name="Lipzen A."/>
            <person name="Lutzoni F."/>
            <person name="Magnuson J."/>
            <person name="Mondo S."/>
            <person name="Nolan M."/>
            <person name="Ohm R."/>
            <person name="Pangilinan J."/>
            <person name="Park H.-J."/>
            <person name="Ramirez L."/>
            <person name="Alfaro M."/>
            <person name="Sun H."/>
            <person name="Tritt A."/>
            <person name="Yoshinaga Y."/>
            <person name="Zwiers L.-H."/>
            <person name="Turgeon B.G."/>
            <person name="Goodwin S.B."/>
            <person name="Spatafora J.W."/>
            <person name="Crous P.W."/>
            <person name="Grigoriev I.V."/>
        </authorList>
    </citation>
    <scope>NUCLEOTIDE SEQUENCE</scope>
    <source>
        <strain evidence="2">P77</strain>
    </source>
</reference>
<feature type="compositionally biased region" description="Polar residues" evidence="1">
    <location>
        <begin position="1"/>
        <end position="11"/>
    </location>
</feature>
<protein>
    <submittedName>
        <fullName evidence="2">Uncharacterized protein</fullName>
    </submittedName>
</protein>
<organism evidence="2 3">
    <name type="scientific">Decorospora gaudefroyi</name>
    <dbReference type="NCBI Taxonomy" id="184978"/>
    <lineage>
        <taxon>Eukaryota</taxon>
        <taxon>Fungi</taxon>
        <taxon>Dikarya</taxon>
        <taxon>Ascomycota</taxon>
        <taxon>Pezizomycotina</taxon>
        <taxon>Dothideomycetes</taxon>
        <taxon>Pleosporomycetidae</taxon>
        <taxon>Pleosporales</taxon>
        <taxon>Pleosporineae</taxon>
        <taxon>Pleosporaceae</taxon>
        <taxon>Decorospora</taxon>
    </lineage>
</organism>
<proteinExistence type="predicted"/>
<evidence type="ECO:0000313" key="3">
    <source>
        <dbReference type="Proteomes" id="UP000800040"/>
    </source>
</evidence>
<dbReference type="EMBL" id="ML975244">
    <property type="protein sequence ID" value="KAF1839690.1"/>
    <property type="molecule type" value="Genomic_DNA"/>
</dbReference>
<feature type="compositionally biased region" description="Low complexity" evidence="1">
    <location>
        <begin position="23"/>
        <end position="33"/>
    </location>
</feature>
<accession>A0A6A5KU18</accession>
<keyword evidence="3" id="KW-1185">Reference proteome</keyword>
<evidence type="ECO:0000256" key="1">
    <source>
        <dbReference type="SAM" id="MobiDB-lite"/>
    </source>
</evidence>
<dbReference type="Proteomes" id="UP000800040">
    <property type="component" value="Unassembled WGS sequence"/>
</dbReference>
<feature type="compositionally biased region" description="Basic and acidic residues" evidence="1">
    <location>
        <begin position="61"/>
        <end position="71"/>
    </location>
</feature>
<name>A0A6A5KU18_9PLEO</name>
<feature type="region of interest" description="Disordered" evidence="1">
    <location>
        <begin position="1"/>
        <end position="112"/>
    </location>
</feature>
<gene>
    <name evidence="2" type="ORF">BDW02DRAFT_563744</name>
</gene>
<feature type="compositionally biased region" description="Polar residues" evidence="1">
    <location>
        <begin position="34"/>
        <end position="54"/>
    </location>
</feature>